<feature type="signal peptide" evidence="2">
    <location>
        <begin position="1"/>
        <end position="19"/>
    </location>
</feature>
<feature type="chain" id="PRO_5040944738" description="Lipoprotein" evidence="2">
    <location>
        <begin position="20"/>
        <end position="185"/>
    </location>
</feature>
<dbReference type="EMBL" id="JAPNKE010000002">
    <property type="protein sequence ID" value="MCY1005915.1"/>
    <property type="molecule type" value="Genomic_DNA"/>
</dbReference>
<keyword evidence="4" id="KW-1185">Reference proteome</keyword>
<organism evidence="3 4">
    <name type="scientific">Nannocystis pusilla</name>
    <dbReference type="NCBI Taxonomy" id="889268"/>
    <lineage>
        <taxon>Bacteria</taxon>
        <taxon>Pseudomonadati</taxon>
        <taxon>Myxococcota</taxon>
        <taxon>Polyangia</taxon>
        <taxon>Nannocystales</taxon>
        <taxon>Nannocystaceae</taxon>
        <taxon>Nannocystis</taxon>
    </lineage>
</organism>
<dbReference type="AlphaFoldDB" id="A0A9X3ELF6"/>
<feature type="region of interest" description="Disordered" evidence="1">
    <location>
        <begin position="26"/>
        <end position="50"/>
    </location>
</feature>
<dbReference type="Proteomes" id="UP001150924">
    <property type="component" value="Unassembled WGS sequence"/>
</dbReference>
<sequence>MARHVSLLVTLLALAPACAADTTGTYLQAGDDGDGDDAGPDPDEKEAMEEPLPRQLLECELSVPCEFPFFGAGLDASLKPSAFSPSDLCVFTSLARGEPGLVETVAEFSDATARLDYAIVGPGVALRQASGESDAGGRWLKGVYRCELQPSAFFLDCLQAPSAACLDPEQWVVGCEPLDNLVCPG</sequence>
<keyword evidence="2" id="KW-0732">Signal</keyword>
<gene>
    <name evidence="3" type="ORF">OV079_10110</name>
</gene>
<accession>A0A9X3ELF6</accession>
<evidence type="ECO:0000256" key="1">
    <source>
        <dbReference type="SAM" id="MobiDB-lite"/>
    </source>
</evidence>
<protein>
    <recommendedName>
        <fullName evidence="5">Lipoprotein</fullName>
    </recommendedName>
</protein>
<evidence type="ECO:0008006" key="5">
    <source>
        <dbReference type="Google" id="ProtNLM"/>
    </source>
</evidence>
<reference evidence="3" key="1">
    <citation type="submission" date="2022-11" db="EMBL/GenBank/DDBJ databases">
        <title>Minimal conservation of predation-associated metabolite biosynthetic gene clusters underscores biosynthetic potential of Myxococcota including descriptions for ten novel species: Archangium lansinium sp. nov., Myxococcus landrumus sp. nov., Nannocystis bai.</title>
        <authorList>
            <person name="Ahearne A."/>
            <person name="Stevens C."/>
            <person name="Phillips K."/>
        </authorList>
    </citation>
    <scope>NUCLEOTIDE SEQUENCE</scope>
    <source>
        <strain evidence="3">Na p29</strain>
    </source>
</reference>
<dbReference type="RefSeq" id="WP_267767821.1">
    <property type="nucleotide sequence ID" value="NZ_JAPNKE010000002.1"/>
</dbReference>
<proteinExistence type="predicted"/>
<evidence type="ECO:0000313" key="3">
    <source>
        <dbReference type="EMBL" id="MCY1005915.1"/>
    </source>
</evidence>
<evidence type="ECO:0000256" key="2">
    <source>
        <dbReference type="SAM" id="SignalP"/>
    </source>
</evidence>
<feature type="compositionally biased region" description="Acidic residues" evidence="1">
    <location>
        <begin position="31"/>
        <end position="49"/>
    </location>
</feature>
<comment type="caution">
    <text evidence="3">The sequence shown here is derived from an EMBL/GenBank/DDBJ whole genome shotgun (WGS) entry which is preliminary data.</text>
</comment>
<evidence type="ECO:0000313" key="4">
    <source>
        <dbReference type="Proteomes" id="UP001150924"/>
    </source>
</evidence>
<name>A0A9X3ELF6_9BACT</name>